<dbReference type="SUPFAM" id="SSF57756">
    <property type="entry name" value="Retrovirus zinc finger-like domains"/>
    <property type="match status" value="1"/>
</dbReference>
<feature type="domain" description="CCHC-type" evidence="3">
    <location>
        <begin position="173"/>
        <end position="187"/>
    </location>
</feature>
<keyword evidence="5" id="KW-1185">Reference proteome</keyword>
<organism evidence="4 5">
    <name type="scientific">Pythium insidiosum</name>
    <name type="common">Pythiosis disease agent</name>
    <dbReference type="NCBI Taxonomy" id="114742"/>
    <lineage>
        <taxon>Eukaryota</taxon>
        <taxon>Sar</taxon>
        <taxon>Stramenopiles</taxon>
        <taxon>Oomycota</taxon>
        <taxon>Peronosporomycetes</taxon>
        <taxon>Pythiales</taxon>
        <taxon>Pythiaceae</taxon>
        <taxon>Pythium</taxon>
    </lineage>
</organism>
<dbReference type="AlphaFoldDB" id="A0AAD5L6M0"/>
<accession>A0AAD5L6M0</accession>
<dbReference type="GO" id="GO:0008270">
    <property type="term" value="F:zinc ion binding"/>
    <property type="evidence" value="ECO:0007669"/>
    <property type="project" value="UniProtKB-KW"/>
</dbReference>
<dbReference type="Pfam" id="PF03732">
    <property type="entry name" value="Retrotrans_gag"/>
    <property type="match status" value="1"/>
</dbReference>
<reference evidence="4" key="1">
    <citation type="submission" date="2021-12" db="EMBL/GenBank/DDBJ databases">
        <title>Prjna785345.</title>
        <authorList>
            <person name="Rujirawat T."/>
            <person name="Krajaejun T."/>
        </authorList>
    </citation>
    <scope>NUCLEOTIDE SEQUENCE</scope>
    <source>
        <strain evidence="4">Pi057C3</strain>
    </source>
</reference>
<keyword evidence="1" id="KW-0862">Zinc</keyword>
<gene>
    <name evidence="4" type="ORF">P43SY_012015</name>
</gene>
<keyword evidence="1" id="KW-0479">Metal-binding</keyword>
<evidence type="ECO:0000256" key="2">
    <source>
        <dbReference type="SAM" id="MobiDB-lite"/>
    </source>
</evidence>
<comment type="caution">
    <text evidence="4">The sequence shown here is derived from an EMBL/GenBank/DDBJ whole genome shotgun (WGS) entry which is preliminary data.</text>
</comment>
<evidence type="ECO:0000256" key="1">
    <source>
        <dbReference type="PROSITE-ProRule" id="PRU00047"/>
    </source>
</evidence>
<evidence type="ECO:0000259" key="3">
    <source>
        <dbReference type="PROSITE" id="PS50158"/>
    </source>
</evidence>
<dbReference type="EMBL" id="JAKCXM010001113">
    <property type="protein sequence ID" value="KAJ0391332.1"/>
    <property type="molecule type" value="Genomic_DNA"/>
</dbReference>
<keyword evidence="1" id="KW-0863">Zinc-finger</keyword>
<dbReference type="PANTHER" id="PTHR15503">
    <property type="entry name" value="LDOC1 RELATED"/>
    <property type="match status" value="1"/>
</dbReference>
<dbReference type="PANTHER" id="PTHR15503:SF22">
    <property type="entry name" value="TRANSPOSON TY3-I GAG POLYPROTEIN"/>
    <property type="match status" value="1"/>
</dbReference>
<name>A0AAD5L6M0_PYTIN</name>
<dbReference type="InterPro" id="IPR036875">
    <property type="entry name" value="Znf_CCHC_sf"/>
</dbReference>
<dbReference type="InterPro" id="IPR001878">
    <property type="entry name" value="Znf_CCHC"/>
</dbReference>
<dbReference type="Proteomes" id="UP001209570">
    <property type="component" value="Unassembled WGS sequence"/>
</dbReference>
<feature type="compositionally biased region" description="Basic and acidic residues" evidence="2">
    <location>
        <begin position="213"/>
        <end position="224"/>
    </location>
</feature>
<evidence type="ECO:0000313" key="5">
    <source>
        <dbReference type="Proteomes" id="UP001209570"/>
    </source>
</evidence>
<dbReference type="InterPro" id="IPR032567">
    <property type="entry name" value="RTL1-rel"/>
</dbReference>
<dbReference type="InterPro" id="IPR005162">
    <property type="entry name" value="Retrotrans_gag_dom"/>
</dbReference>
<dbReference type="GO" id="GO:0003676">
    <property type="term" value="F:nucleic acid binding"/>
    <property type="evidence" value="ECO:0007669"/>
    <property type="project" value="InterPro"/>
</dbReference>
<dbReference type="PROSITE" id="PS50158">
    <property type="entry name" value="ZF_CCHC"/>
    <property type="match status" value="1"/>
</dbReference>
<evidence type="ECO:0000313" key="4">
    <source>
        <dbReference type="EMBL" id="KAJ0391332.1"/>
    </source>
</evidence>
<proteinExistence type="predicted"/>
<protein>
    <recommendedName>
        <fullName evidence="3">CCHC-type domain-containing protein</fullName>
    </recommendedName>
</protein>
<sequence>MQVTFAMSNLAGRAKTWAYGRRLADPHCFATLDHFKSELREAFEPPKTEFRARAEFLELKQGKRDIHAYSQYARYLVSCIVSDPVDMSTQVVTYMKGLVDGPIKTFLFREYPRTLEEAIYLAIQEDFSLRQAYIHSAVYLLPKGTAHDDGSEPMDLSAADASWTKRPNKRSVRCRRCQKNGHVAYECLAPKSTPRNRSGSKGSPGESRGAGKQQHEQAKNAKGQ</sequence>
<feature type="region of interest" description="Disordered" evidence="2">
    <location>
        <begin position="186"/>
        <end position="224"/>
    </location>
</feature>